<name>A0A450S810_9GAMM</name>
<dbReference type="InterPro" id="IPR007712">
    <property type="entry name" value="RelE/ParE_toxin"/>
</dbReference>
<dbReference type="Pfam" id="PF05016">
    <property type="entry name" value="ParE_toxin"/>
    <property type="match status" value="1"/>
</dbReference>
<dbReference type="EMBL" id="CAADEX010000019">
    <property type="protein sequence ID" value="VFJ48015.1"/>
    <property type="molecule type" value="Genomic_DNA"/>
</dbReference>
<evidence type="ECO:0000256" key="1">
    <source>
        <dbReference type="ARBA" id="ARBA00022649"/>
    </source>
</evidence>
<proteinExistence type="predicted"/>
<dbReference type="Gene3D" id="3.30.2310.20">
    <property type="entry name" value="RelE-like"/>
    <property type="match status" value="1"/>
</dbReference>
<dbReference type="InterPro" id="IPR035093">
    <property type="entry name" value="RelE/ParE_toxin_dom_sf"/>
</dbReference>
<reference evidence="2" key="1">
    <citation type="submission" date="2019-02" db="EMBL/GenBank/DDBJ databases">
        <authorList>
            <person name="Gruber-Vodicka R. H."/>
            <person name="Seah K. B. B."/>
        </authorList>
    </citation>
    <scope>NUCLEOTIDE SEQUENCE</scope>
    <source>
        <strain evidence="2">BECK_DK47</strain>
    </source>
</reference>
<organism evidence="2">
    <name type="scientific">Candidatus Kentrum sp. DK</name>
    <dbReference type="NCBI Taxonomy" id="2126562"/>
    <lineage>
        <taxon>Bacteria</taxon>
        <taxon>Pseudomonadati</taxon>
        <taxon>Pseudomonadota</taxon>
        <taxon>Gammaproteobacteria</taxon>
        <taxon>Candidatus Kentrum</taxon>
    </lineage>
</organism>
<evidence type="ECO:0000313" key="2">
    <source>
        <dbReference type="EMBL" id="VFJ48015.1"/>
    </source>
</evidence>
<sequence length="96" mass="11176">MKVHLRPEAEADTEEAARWYEQQCGGLGDGFLDEISRILGVISDNPDRYPVVHGDTRRALVRRFPFGIYYRVEEEAIVVVAVMHGSRHPKRWQRRI</sequence>
<protein>
    <submittedName>
        <fullName evidence="2">Plasmid stabilization system protein ParE</fullName>
    </submittedName>
</protein>
<gene>
    <name evidence="2" type="ORF">BECKDK2373B_GA0170837_101939</name>
</gene>
<accession>A0A450S810</accession>
<keyword evidence="1" id="KW-1277">Toxin-antitoxin system</keyword>
<dbReference type="AlphaFoldDB" id="A0A450S810"/>